<reference evidence="8" key="1">
    <citation type="journal article" date="2008" name="Tree Genet. Genomes">
        <title>Sequence and transcript analyses of antioxidant genes from Acanthus ebracteatus Vahl.</title>
        <authorList>
            <person name="Nguyen P.D."/>
            <person name="Ho C.-L."/>
            <person name="Teo S.-S."/>
            <person name="Harikrishna J.A."/>
            <person name="Abdul Rahim R."/>
        </authorList>
    </citation>
    <scope>NUCLEOTIDE SEQUENCE</scope>
</reference>
<dbReference type="PANTHER" id="PTHR43900:SF47">
    <property type="entry name" value="GLUTATHIONE S-TRANSFERASE F6-RELATED"/>
    <property type="match status" value="1"/>
</dbReference>
<comment type="similarity">
    <text evidence="1">Belongs to the GST superfamily. Phi family.</text>
</comment>
<evidence type="ECO:0000256" key="1">
    <source>
        <dbReference type="ARBA" id="ARBA00010128"/>
    </source>
</evidence>
<dbReference type="SFLD" id="SFLDG00358">
    <property type="entry name" value="Main_(cytGST)"/>
    <property type="match status" value="1"/>
</dbReference>
<feature type="domain" description="GST N-terminal" evidence="6">
    <location>
        <begin position="2"/>
        <end position="83"/>
    </location>
</feature>
<comment type="catalytic activity">
    <reaction evidence="4">
        <text>RX + glutathione = an S-substituted glutathione + a halide anion + H(+)</text>
        <dbReference type="Rhea" id="RHEA:16437"/>
        <dbReference type="ChEBI" id="CHEBI:15378"/>
        <dbReference type="ChEBI" id="CHEBI:16042"/>
        <dbReference type="ChEBI" id="CHEBI:17792"/>
        <dbReference type="ChEBI" id="CHEBI:57925"/>
        <dbReference type="ChEBI" id="CHEBI:90779"/>
        <dbReference type="EC" id="2.5.1.18"/>
    </reaction>
</comment>
<dbReference type="InterPro" id="IPR040079">
    <property type="entry name" value="Glutathione_S-Trfase"/>
</dbReference>
<dbReference type="GO" id="GO:0006749">
    <property type="term" value="P:glutathione metabolic process"/>
    <property type="evidence" value="ECO:0007669"/>
    <property type="project" value="TreeGrafter"/>
</dbReference>
<protein>
    <recommendedName>
        <fullName evidence="2">glutathione transferase</fullName>
        <ecNumber evidence="2">2.5.1.18</ecNumber>
    </recommendedName>
    <alternativeName>
        <fullName evidence="5">GST class-phi</fullName>
    </alternativeName>
</protein>
<evidence type="ECO:0000256" key="5">
    <source>
        <dbReference type="ARBA" id="ARBA00081070"/>
    </source>
</evidence>
<dbReference type="CDD" id="cd03187">
    <property type="entry name" value="GST_C_Phi"/>
    <property type="match status" value="1"/>
</dbReference>
<dbReference type="InterPro" id="IPR036282">
    <property type="entry name" value="Glutathione-S-Trfase_C_sf"/>
</dbReference>
<dbReference type="SUPFAM" id="SSF52833">
    <property type="entry name" value="Thioredoxin-like"/>
    <property type="match status" value="1"/>
</dbReference>
<dbReference type="GO" id="GO:0004364">
    <property type="term" value="F:glutathione transferase activity"/>
    <property type="evidence" value="ECO:0007669"/>
    <property type="project" value="UniProtKB-EC"/>
</dbReference>
<sequence length="215" mass="23848">MGGLKVHGHPISPASRRVVLCLEEKALDYDFQFVDMAAGQHKQQQFLSLNPFGQVPAFQDGDLNLFESRAITEYIARAYADKGTPLIPSDVKKLGVALAWAEVESHTFDSAAAPLSFELVVKPILGMPIDEAVVAENLAKLEKVLDVYEARLTTSKYLGGDDFTLADLHHIPIVNNLMHTDKVKPLFDGRLHVSAWSKDILARPAWQKTLDKMKL</sequence>
<dbReference type="Gene3D" id="3.40.30.10">
    <property type="entry name" value="Glutaredoxin"/>
    <property type="match status" value="1"/>
</dbReference>
<evidence type="ECO:0000259" key="6">
    <source>
        <dbReference type="PROSITE" id="PS50404"/>
    </source>
</evidence>
<dbReference type="InterPro" id="IPR004045">
    <property type="entry name" value="Glutathione_S-Trfase_N"/>
</dbReference>
<dbReference type="AlphaFoldDB" id="A0MQ81"/>
<dbReference type="FunFam" id="1.20.1050.10:FF:000004">
    <property type="entry name" value="Glutathione S-transferase F2"/>
    <property type="match status" value="1"/>
</dbReference>
<dbReference type="GO" id="GO:0005737">
    <property type="term" value="C:cytoplasm"/>
    <property type="evidence" value="ECO:0007669"/>
    <property type="project" value="TreeGrafter"/>
</dbReference>
<feature type="domain" description="GST C-terminal" evidence="7">
    <location>
        <begin position="90"/>
        <end position="215"/>
    </location>
</feature>
<dbReference type="SFLD" id="SFLDS00019">
    <property type="entry name" value="Glutathione_Transferase_(cytos"/>
    <property type="match status" value="1"/>
</dbReference>
<keyword evidence="3 8" id="KW-0808">Transferase</keyword>
<dbReference type="PROSITE" id="PS50405">
    <property type="entry name" value="GST_CTER"/>
    <property type="match status" value="1"/>
</dbReference>
<dbReference type="Pfam" id="PF02798">
    <property type="entry name" value="GST_N"/>
    <property type="match status" value="1"/>
</dbReference>
<organism evidence="8">
    <name type="scientific">Acanthus ebracteatus</name>
    <name type="common">Holly-leaved mangrove</name>
    <dbReference type="NCBI Taxonomy" id="241842"/>
    <lineage>
        <taxon>Eukaryota</taxon>
        <taxon>Viridiplantae</taxon>
        <taxon>Streptophyta</taxon>
        <taxon>Embryophyta</taxon>
        <taxon>Tracheophyta</taxon>
        <taxon>Spermatophyta</taxon>
        <taxon>Magnoliopsida</taxon>
        <taxon>eudicotyledons</taxon>
        <taxon>Gunneridae</taxon>
        <taxon>Pentapetalae</taxon>
        <taxon>asterids</taxon>
        <taxon>lamiids</taxon>
        <taxon>Lamiales</taxon>
        <taxon>Acanthaceae</taxon>
        <taxon>Acanthoideae</taxon>
        <taxon>Acantheae</taxon>
        <taxon>Acanthus</taxon>
    </lineage>
</organism>
<dbReference type="SFLD" id="SFLDG01154">
    <property type="entry name" value="Main.5:_Phi-like"/>
    <property type="match status" value="1"/>
</dbReference>
<dbReference type="InterPro" id="IPR036249">
    <property type="entry name" value="Thioredoxin-like_sf"/>
</dbReference>
<dbReference type="EC" id="2.5.1.18" evidence="2"/>
<dbReference type="Gene3D" id="1.20.1050.10">
    <property type="match status" value="1"/>
</dbReference>
<dbReference type="GO" id="GO:0009407">
    <property type="term" value="P:toxin catabolic process"/>
    <property type="evidence" value="ECO:0007669"/>
    <property type="project" value="UniProtKB-ARBA"/>
</dbReference>
<dbReference type="FunFam" id="3.40.30.10:FF:000016">
    <property type="entry name" value="Glutathione S-transferase F2"/>
    <property type="match status" value="1"/>
</dbReference>
<evidence type="ECO:0000256" key="3">
    <source>
        <dbReference type="ARBA" id="ARBA00022679"/>
    </source>
</evidence>
<dbReference type="InterPro" id="IPR034347">
    <property type="entry name" value="GST_Phi_C"/>
</dbReference>
<dbReference type="CDD" id="cd03053">
    <property type="entry name" value="GST_N_Phi"/>
    <property type="match status" value="1"/>
</dbReference>
<dbReference type="EMBL" id="EF031033">
    <property type="protein sequence ID" value="ABK32074.1"/>
    <property type="molecule type" value="mRNA"/>
</dbReference>
<dbReference type="InterPro" id="IPR004046">
    <property type="entry name" value="GST_C"/>
</dbReference>
<evidence type="ECO:0000259" key="7">
    <source>
        <dbReference type="PROSITE" id="PS50405"/>
    </source>
</evidence>
<dbReference type="PROSITE" id="PS50404">
    <property type="entry name" value="GST_NTER"/>
    <property type="match status" value="1"/>
</dbReference>
<evidence type="ECO:0000256" key="2">
    <source>
        <dbReference type="ARBA" id="ARBA00012452"/>
    </source>
</evidence>
<dbReference type="SUPFAM" id="SSF47616">
    <property type="entry name" value="GST C-terminal domain-like"/>
    <property type="match status" value="1"/>
</dbReference>
<accession>A0MQ81</accession>
<evidence type="ECO:0000256" key="4">
    <source>
        <dbReference type="ARBA" id="ARBA00047960"/>
    </source>
</evidence>
<name>A0MQ81_ACAEB</name>
<dbReference type="PANTHER" id="PTHR43900">
    <property type="entry name" value="GLUTATHIONE S-TRANSFERASE RHO"/>
    <property type="match status" value="1"/>
</dbReference>
<evidence type="ECO:0000313" key="8">
    <source>
        <dbReference type="EMBL" id="ABK32074.1"/>
    </source>
</evidence>
<proteinExistence type="evidence at transcript level"/>
<dbReference type="Pfam" id="PF00043">
    <property type="entry name" value="GST_C"/>
    <property type="match status" value="1"/>
</dbReference>
<dbReference type="InterPro" id="IPR010987">
    <property type="entry name" value="Glutathione-S-Trfase_C-like"/>
</dbReference>
<dbReference type="GO" id="GO:0043295">
    <property type="term" value="F:glutathione binding"/>
    <property type="evidence" value="ECO:0007669"/>
    <property type="project" value="TreeGrafter"/>
</dbReference>